<accession>A0AAF0XND7</accession>
<evidence type="ECO:0000313" key="2">
    <source>
        <dbReference type="EMBL" id="WOH10184.1"/>
    </source>
</evidence>
<dbReference type="AlphaFoldDB" id="A0AAF0XND7"/>
<organism evidence="2 3">
    <name type="scientific">Daucus carota subsp. sativus</name>
    <name type="common">Carrot</name>
    <dbReference type="NCBI Taxonomy" id="79200"/>
    <lineage>
        <taxon>Eukaryota</taxon>
        <taxon>Viridiplantae</taxon>
        <taxon>Streptophyta</taxon>
        <taxon>Embryophyta</taxon>
        <taxon>Tracheophyta</taxon>
        <taxon>Spermatophyta</taxon>
        <taxon>Magnoliopsida</taxon>
        <taxon>eudicotyledons</taxon>
        <taxon>Gunneridae</taxon>
        <taxon>Pentapetalae</taxon>
        <taxon>asterids</taxon>
        <taxon>campanulids</taxon>
        <taxon>Apiales</taxon>
        <taxon>Apiaceae</taxon>
        <taxon>Apioideae</taxon>
        <taxon>Scandiceae</taxon>
        <taxon>Daucinae</taxon>
        <taxon>Daucus</taxon>
        <taxon>Daucus sect. Daucus</taxon>
    </lineage>
</organism>
<dbReference type="EMBL" id="CP093349">
    <property type="protein sequence ID" value="WOH10184.1"/>
    <property type="molecule type" value="Genomic_DNA"/>
</dbReference>
<evidence type="ECO:0000313" key="3">
    <source>
        <dbReference type="Proteomes" id="UP000077755"/>
    </source>
</evidence>
<evidence type="ECO:0000256" key="1">
    <source>
        <dbReference type="SAM" id="MobiDB-lite"/>
    </source>
</evidence>
<dbReference type="Proteomes" id="UP000077755">
    <property type="component" value="Chromosome 7"/>
</dbReference>
<proteinExistence type="predicted"/>
<sequence length="262" mass="29044">MGDSSSSSGEEDGDAEWKAAIDSVAGTNNGLAKSTSNGDVPTTKRSSSTTTNHKDIKRYQLKAQELLDKILGKSIEIVSDPTHDADNDSKIDGGGVRLFKDAPVGIVFDHASECQGPRRRPRIVPGKELDEKSKKFKHQVESVTVDGMKILTAAKDACQKSLAKMEARDAARKAAVKKEEERVAELKKIRGERWLPSIAKNMQANVLEILSMKIHSLFPLLLVTFEKIRHLKKMLVGYLVFIHVSNKCNELVLDRIVYIYIC</sequence>
<protein>
    <submittedName>
        <fullName evidence="2">Uncharacterized protein</fullName>
    </submittedName>
</protein>
<gene>
    <name evidence="2" type="ORF">DCAR_0729647</name>
</gene>
<feature type="compositionally biased region" description="Polar residues" evidence="1">
    <location>
        <begin position="25"/>
        <end position="51"/>
    </location>
</feature>
<reference evidence="2" key="2">
    <citation type="submission" date="2022-03" db="EMBL/GenBank/DDBJ databases">
        <title>Draft title - Genomic analysis of global carrot germplasm unveils the trajectory of domestication and the origin of high carotenoid orange carrot.</title>
        <authorList>
            <person name="Iorizzo M."/>
            <person name="Ellison S."/>
            <person name="Senalik D."/>
            <person name="Macko-Podgorni A."/>
            <person name="Grzebelus D."/>
            <person name="Bostan H."/>
            <person name="Rolling W."/>
            <person name="Curaba J."/>
            <person name="Simon P."/>
        </authorList>
    </citation>
    <scope>NUCLEOTIDE SEQUENCE</scope>
    <source>
        <tissue evidence="2">Leaf</tissue>
    </source>
</reference>
<dbReference type="PANTHER" id="PTHR36765">
    <property type="entry name" value="EXPRESSED PROTEIN"/>
    <property type="match status" value="1"/>
</dbReference>
<dbReference type="PANTHER" id="PTHR36765:SF1">
    <property type="entry name" value="EXPRESSED PROTEIN"/>
    <property type="match status" value="1"/>
</dbReference>
<keyword evidence="3" id="KW-1185">Reference proteome</keyword>
<name>A0AAF0XND7_DAUCS</name>
<reference evidence="2" key="1">
    <citation type="journal article" date="2016" name="Nat. Genet.">
        <title>A high-quality carrot genome assembly provides new insights into carotenoid accumulation and asterid genome evolution.</title>
        <authorList>
            <person name="Iorizzo M."/>
            <person name="Ellison S."/>
            <person name="Senalik D."/>
            <person name="Zeng P."/>
            <person name="Satapoomin P."/>
            <person name="Huang J."/>
            <person name="Bowman M."/>
            <person name="Iovene M."/>
            <person name="Sanseverino W."/>
            <person name="Cavagnaro P."/>
            <person name="Yildiz M."/>
            <person name="Macko-Podgorni A."/>
            <person name="Moranska E."/>
            <person name="Grzebelus E."/>
            <person name="Grzebelus D."/>
            <person name="Ashrafi H."/>
            <person name="Zheng Z."/>
            <person name="Cheng S."/>
            <person name="Spooner D."/>
            <person name="Van Deynze A."/>
            <person name="Simon P."/>
        </authorList>
    </citation>
    <scope>NUCLEOTIDE SEQUENCE</scope>
    <source>
        <tissue evidence="2">Leaf</tissue>
    </source>
</reference>
<feature type="region of interest" description="Disordered" evidence="1">
    <location>
        <begin position="1"/>
        <end position="56"/>
    </location>
</feature>